<dbReference type="GO" id="GO:0106435">
    <property type="term" value="F:carboxylesterase activity"/>
    <property type="evidence" value="ECO:0007669"/>
    <property type="project" value="UniProtKB-EC"/>
</dbReference>
<dbReference type="KEGG" id="sdn:Sden_2138"/>
<dbReference type="Proteomes" id="UP000001982">
    <property type="component" value="Chromosome"/>
</dbReference>
<keyword evidence="2 4" id="KW-0378">Hydrolase</keyword>
<keyword evidence="5" id="KW-1185">Reference proteome</keyword>
<comment type="similarity">
    <text evidence="1">Belongs to the AB hydrolase superfamily. AB hydrolase 2 family.</text>
</comment>
<evidence type="ECO:0000256" key="1">
    <source>
        <dbReference type="ARBA" id="ARBA00006499"/>
    </source>
</evidence>
<dbReference type="InterPro" id="IPR003140">
    <property type="entry name" value="PLipase/COase/thioEstase"/>
</dbReference>
<dbReference type="OrthoDB" id="9801763at2"/>
<proteinExistence type="inferred from homology"/>
<dbReference type="STRING" id="318161.Sden_2138"/>
<accession>Q12MA6</accession>
<evidence type="ECO:0000256" key="2">
    <source>
        <dbReference type="ARBA" id="ARBA00022801"/>
    </source>
</evidence>
<evidence type="ECO:0000313" key="4">
    <source>
        <dbReference type="EMBL" id="ABE55420.1"/>
    </source>
</evidence>
<dbReference type="PANTHER" id="PTHR10655:SF17">
    <property type="entry name" value="LYSOPHOSPHOLIPASE-LIKE PROTEIN 1"/>
    <property type="match status" value="1"/>
</dbReference>
<dbReference type="InterPro" id="IPR029058">
    <property type="entry name" value="AB_hydrolase_fold"/>
</dbReference>
<dbReference type="Gene3D" id="3.40.50.1820">
    <property type="entry name" value="alpha/beta hydrolase"/>
    <property type="match status" value="1"/>
</dbReference>
<reference evidence="4 5" key="1">
    <citation type="submission" date="2006-03" db="EMBL/GenBank/DDBJ databases">
        <title>Complete sequence of Shewanella denitrificans OS217.</title>
        <authorList>
            <consortium name="US DOE Joint Genome Institute"/>
            <person name="Copeland A."/>
            <person name="Lucas S."/>
            <person name="Lapidus A."/>
            <person name="Barry K."/>
            <person name="Detter J.C."/>
            <person name="Glavina del Rio T."/>
            <person name="Hammon N."/>
            <person name="Israni S."/>
            <person name="Dalin E."/>
            <person name="Tice H."/>
            <person name="Pitluck S."/>
            <person name="Brettin T."/>
            <person name="Bruce D."/>
            <person name="Han C."/>
            <person name="Tapia R."/>
            <person name="Gilna P."/>
            <person name="Kiss H."/>
            <person name="Schmutz J."/>
            <person name="Larimer F."/>
            <person name="Land M."/>
            <person name="Hauser L."/>
            <person name="Kyrpides N."/>
            <person name="Lykidis A."/>
            <person name="Richardson P."/>
        </authorList>
    </citation>
    <scope>NUCLEOTIDE SEQUENCE [LARGE SCALE GENOMIC DNA]</scope>
    <source>
        <strain evidence="5">OS217 / ATCC BAA-1090 / DSM 15013</strain>
    </source>
</reference>
<organism evidence="4 5">
    <name type="scientific">Shewanella denitrificans (strain OS217 / ATCC BAA-1090 / DSM 15013)</name>
    <dbReference type="NCBI Taxonomy" id="318161"/>
    <lineage>
        <taxon>Bacteria</taxon>
        <taxon>Pseudomonadati</taxon>
        <taxon>Pseudomonadota</taxon>
        <taxon>Gammaproteobacteria</taxon>
        <taxon>Alteromonadales</taxon>
        <taxon>Shewanellaceae</taxon>
        <taxon>Shewanella</taxon>
    </lineage>
</organism>
<dbReference type="InterPro" id="IPR050565">
    <property type="entry name" value="LYPA1-2/EST-like"/>
</dbReference>
<gene>
    <name evidence="4" type="ordered locus">Sden_2138</name>
</gene>
<name>Q12MA6_SHEDO</name>
<dbReference type="Pfam" id="PF02230">
    <property type="entry name" value="Abhydrolase_2"/>
    <property type="match status" value="1"/>
</dbReference>
<feature type="domain" description="Phospholipase/carboxylesterase/thioesterase" evidence="3">
    <location>
        <begin position="21"/>
        <end position="231"/>
    </location>
</feature>
<dbReference type="RefSeq" id="WP_011496575.1">
    <property type="nucleotide sequence ID" value="NC_007954.1"/>
</dbReference>
<dbReference type="EC" id="3.1.1.1" evidence="4"/>
<evidence type="ECO:0000259" key="3">
    <source>
        <dbReference type="Pfam" id="PF02230"/>
    </source>
</evidence>
<sequence length="234" mass="25351">MQPSINTDKANQFSSKLERITVEPSLPANACVIWLHGLGDSGAGFAPVVPVLGLPADHRIRFVFPHAPEQAVTINGGYQMRAWYDIKSMDLHDRADLAGVLASDIAIKSLIQEQIDQGIAAEKIVLAGFSQGGVMSLFSGLRFEQKLAGIMALSCYLPGGDKLPDALSEANKVTPILQHHGEQDDVVPLFAGKMAHDALLNAGYQTQWKTYSMPHSVLPNQLTEIGQWLQARLG</sequence>
<protein>
    <submittedName>
        <fullName evidence="4">Carboxylesterase</fullName>
        <ecNumber evidence="4">3.1.1.1</ecNumber>
    </submittedName>
</protein>
<dbReference type="AlphaFoldDB" id="Q12MA6"/>
<evidence type="ECO:0000313" key="5">
    <source>
        <dbReference type="Proteomes" id="UP000001982"/>
    </source>
</evidence>
<dbReference type="EMBL" id="CP000302">
    <property type="protein sequence ID" value="ABE55420.1"/>
    <property type="molecule type" value="Genomic_DNA"/>
</dbReference>
<dbReference type="SUPFAM" id="SSF53474">
    <property type="entry name" value="alpha/beta-Hydrolases"/>
    <property type="match status" value="1"/>
</dbReference>
<dbReference type="PANTHER" id="PTHR10655">
    <property type="entry name" value="LYSOPHOSPHOLIPASE-RELATED"/>
    <property type="match status" value="1"/>
</dbReference>
<dbReference type="eggNOG" id="COG0400">
    <property type="taxonomic scope" value="Bacteria"/>
</dbReference>
<dbReference type="HOGENOM" id="CLU_049413_3_2_6"/>
<dbReference type="MEROPS" id="S09.941"/>